<dbReference type="GO" id="GO:0032153">
    <property type="term" value="C:cell division site"/>
    <property type="evidence" value="ECO:0007669"/>
    <property type="project" value="TreeGrafter"/>
</dbReference>
<protein>
    <submittedName>
        <fullName evidence="5">Tubulin/FtsZ family, GTPase domain</fullName>
    </submittedName>
</protein>
<dbReference type="GO" id="GO:0005525">
    <property type="term" value="F:GTP binding"/>
    <property type="evidence" value="ECO:0007669"/>
    <property type="project" value="UniProtKB-KW"/>
</dbReference>
<keyword evidence="3" id="KW-0342">GTP-binding</keyword>
<evidence type="ECO:0000259" key="4">
    <source>
        <dbReference type="SMART" id="SM00864"/>
    </source>
</evidence>
<proteinExistence type="predicted"/>
<name>A0A1M5NVA9_9EURY</name>
<evidence type="ECO:0000256" key="1">
    <source>
        <dbReference type="ARBA" id="ARBA00022490"/>
    </source>
</evidence>
<evidence type="ECO:0000256" key="3">
    <source>
        <dbReference type="ARBA" id="ARBA00023134"/>
    </source>
</evidence>
<dbReference type="GO" id="GO:0003924">
    <property type="term" value="F:GTPase activity"/>
    <property type="evidence" value="ECO:0007669"/>
    <property type="project" value="InterPro"/>
</dbReference>
<dbReference type="PANTHER" id="PTHR30314:SF3">
    <property type="entry name" value="MITOCHONDRIAL DIVISION PROTEIN FSZA"/>
    <property type="match status" value="1"/>
</dbReference>
<dbReference type="AlphaFoldDB" id="A0A1M5NVA9"/>
<evidence type="ECO:0000313" key="6">
    <source>
        <dbReference type="Proteomes" id="UP000184357"/>
    </source>
</evidence>
<dbReference type="STRING" id="43928.SAMN05443636_1343"/>
<dbReference type="OrthoDB" id="176823at2157"/>
<organism evidence="5 6">
    <name type="scientific">Halobaculum gomorrense</name>
    <dbReference type="NCBI Taxonomy" id="43928"/>
    <lineage>
        <taxon>Archaea</taxon>
        <taxon>Methanobacteriati</taxon>
        <taxon>Methanobacteriota</taxon>
        <taxon>Stenosarchaea group</taxon>
        <taxon>Halobacteria</taxon>
        <taxon>Halobacteriales</taxon>
        <taxon>Haloferacaceae</taxon>
        <taxon>Halobaculum</taxon>
    </lineage>
</organism>
<keyword evidence="1" id="KW-0963">Cytoplasm</keyword>
<dbReference type="Pfam" id="PF00091">
    <property type="entry name" value="Tubulin"/>
    <property type="match status" value="1"/>
</dbReference>
<keyword evidence="2" id="KW-0547">Nucleotide-binding</keyword>
<dbReference type="RefSeq" id="WP_073307810.1">
    <property type="nucleotide sequence ID" value="NZ_FQWV01000003.1"/>
</dbReference>
<dbReference type="GO" id="GO:0005737">
    <property type="term" value="C:cytoplasm"/>
    <property type="evidence" value="ECO:0007669"/>
    <property type="project" value="TreeGrafter"/>
</dbReference>
<gene>
    <name evidence="5" type="ORF">SAMN05443636_1343</name>
</gene>
<accession>A0A1M5NVA9</accession>
<feature type="domain" description="Tubulin/FtsZ GTPase" evidence="4">
    <location>
        <begin position="2"/>
        <end position="222"/>
    </location>
</feature>
<keyword evidence="6" id="KW-1185">Reference proteome</keyword>
<dbReference type="InterPro" id="IPR003008">
    <property type="entry name" value="Tubulin_FtsZ_GTPase"/>
</dbReference>
<dbReference type="InterPro" id="IPR036525">
    <property type="entry name" value="Tubulin/FtsZ_GTPase_sf"/>
</dbReference>
<dbReference type="GO" id="GO:0051301">
    <property type="term" value="P:cell division"/>
    <property type="evidence" value="ECO:0007669"/>
    <property type="project" value="TreeGrafter"/>
</dbReference>
<dbReference type="InterPro" id="IPR045061">
    <property type="entry name" value="FtsZ/CetZ"/>
</dbReference>
<sequence>MPYLFVGAGQAGCSLVDSVFDHQRVAQLATPVAFNSTIRDLQNLSNIEREAWYGVSEGSGLVPGTTAGFEEEVTGGFGRDPEKADAAIAGQQPQVIDAYQERFGDGSPPFAFLFLGLGGGTGCGIAPHLAEAIREYGGSSTDIIAVAVLPNTAGTVTGDDGPSATRQATNAIYGLDRLEEHVDGIILVDNQRLAYEDAAEGRFNEYNDYAASAIVDLISGPILERINPGEYDDLDAPVIDLQDVVTSLTLDDGGVGYATLGRSVTMTRSLPGYLLPFVGRKSVDGATLSRLAVSKRSVEDVNPTDAVKAIGQVRAPAPYLVDDDYRIQVSVIRGLLDSYCSEVNIGMTLTERNLASFTTLLTFAREDITRLTDIEDLAAEHAAGVTV</sequence>
<dbReference type="PANTHER" id="PTHR30314">
    <property type="entry name" value="CELL DIVISION PROTEIN FTSZ-RELATED"/>
    <property type="match status" value="1"/>
</dbReference>
<dbReference type="Proteomes" id="UP000184357">
    <property type="component" value="Unassembled WGS sequence"/>
</dbReference>
<dbReference type="EMBL" id="FQWV01000003">
    <property type="protein sequence ID" value="SHG92903.1"/>
    <property type="molecule type" value="Genomic_DNA"/>
</dbReference>
<evidence type="ECO:0000313" key="5">
    <source>
        <dbReference type="EMBL" id="SHG92903.1"/>
    </source>
</evidence>
<dbReference type="SUPFAM" id="SSF52490">
    <property type="entry name" value="Tubulin nucleotide-binding domain-like"/>
    <property type="match status" value="1"/>
</dbReference>
<reference evidence="5 6" key="1">
    <citation type="submission" date="2016-11" db="EMBL/GenBank/DDBJ databases">
        <authorList>
            <person name="Jaros S."/>
            <person name="Januszkiewicz K."/>
            <person name="Wedrychowicz H."/>
        </authorList>
    </citation>
    <scope>NUCLEOTIDE SEQUENCE [LARGE SCALE GENOMIC DNA]</scope>
    <source>
        <strain evidence="5 6">DSM 9297</strain>
    </source>
</reference>
<evidence type="ECO:0000256" key="2">
    <source>
        <dbReference type="ARBA" id="ARBA00022741"/>
    </source>
</evidence>
<dbReference type="Gene3D" id="3.40.50.1440">
    <property type="entry name" value="Tubulin/FtsZ, GTPase domain"/>
    <property type="match status" value="1"/>
</dbReference>
<dbReference type="SMART" id="SM00864">
    <property type="entry name" value="Tubulin"/>
    <property type="match status" value="1"/>
</dbReference>